<evidence type="ECO:0000256" key="2">
    <source>
        <dbReference type="SAM" id="Phobius"/>
    </source>
</evidence>
<keyword evidence="2" id="KW-1133">Transmembrane helix</keyword>
<feature type="compositionally biased region" description="Polar residues" evidence="1">
    <location>
        <begin position="1059"/>
        <end position="1069"/>
    </location>
</feature>
<feature type="compositionally biased region" description="Basic and acidic residues" evidence="1">
    <location>
        <begin position="48"/>
        <end position="62"/>
    </location>
</feature>
<feature type="compositionally biased region" description="Low complexity" evidence="1">
    <location>
        <begin position="104"/>
        <end position="113"/>
    </location>
</feature>
<feature type="compositionally biased region" description="Basic and acidic residues" evidence="1">
    <location>
        <begin position="796"/>
        <end position="817"/>
    </location>
</feature>
<feature type="compositionally biased region" description="Low complexity" evidence="1">
    <location>
        <begin position="757"/>
        <end position="768"/>
    </location>
</feature>
<feature type="compositionally biased region" description="Polar residues" evidence="1">
    <location>
        <begin position="622"/>
        <end position="633"/>
    </location>
</feature>
<dbReference type="Proteomes" id="UP001316803">
    <property type="component" value="Unassembled WGS sequence"/>
</dbReference>
<feature type="region of interest" description="Disordered" evidence="1">
    <location>
        <begin position="1037"/>
        <end position="1083"/>
    </location>
</feature>
<feature type="region of interest" description="Disordered" evidence="1">
    <location>
        <begin position="869"/>
        <end position="1022"/>
    </location>
</feature>
<feature type="region of interest" description="Disordered" evidence="1">
    <location>
        <begin position="430"/>
        <end position="461"/>
    </location>
</feature>
<evidence type="ECO:0000256" key="1">
    <source>
        <dbReference type="SAM" id="MobiDB-lite"/>
    </source>
</evidence>
<evidence type="ECO:0000313" key="3">
    <source>
        <dbReference type="EMBL" id="KAK5949188.1"/>
    </source>
</evidence>
<feature type="compositionally biased region" description="Polar residues" evidence="1">
    <location>
        <begin position="1"/>
        <end position="22"/>
    </location>
</feature>
<sequence>MSTSNGLTAHTTALPTFKSIHNQPDRNYSYAVSSNASSSRSTAGRSQPRSEPRSEDGSDTRKSPSLADKPSQQENAGVNLNVDGTIRRSKRSSGGFLLDTSPNSSRLSRSLLSQKSVKGKEKLDKQPLSVPKRRMQYDGHDSESSRRASPLSSEVRSSPLAHDYATGSRDHRNGMSGQLAGSSMGSYGSGSSRQNAPSYGFDTDPAQIVDMALRLNEGRRKQASARRNVSSATEGRRIVSTATSIPARPSPPRQLDHQIGSLRQPTKRKPFDTELITPQKRIRGVPEPAETSATVEEDPDIDEDTDGSVEGMQVSRATQNRVAKAKQYFELAYEHRRLLSHLPPLRKPDDDFDPSKPGYDSKAYNPLQYARNRKLRFRERKPIMAEDDGWHDIEKVRAWVDAVVNSHTETKHSPLECVRLPQLTLLDEDAQDAGDNSNTDARKAPQSGKPRRPRSDWVTHPGDQIADAFWTEQGLNKQKIYNRDNELIFPPGTKFHFSGWRNRTPVKVPEELKHSPSSPSSSPRPDRRQAVAAPPSLPTFESAHKDHSWARTRSKFTRALKKGSKRKKRDSHDIFDTSSESSDSSNSTEQGKEEKERGRHRRSKSRDRFDLADGDPHALPVQGSSDHANTSSPAVDASKHSSGRESMEHARLLRHLRRQSTSMSMPDEDSEKRKLFKRSKFLPSLKLDSEDKGRSSMEYDSTAPGTPIGHGFPSIAINLSPPDSRSASPTRKGKSSIFSSVKDKLQRDHIEAADFAKSGSSHQSSKRGSVAHGLDVPRNASRGPSPASRDTSPFTKHQDEAFVDESARFPAEHRESMVSKVSSRTTDSKATESGVHRSHRVRGMFKGGRIAELVGNEVSRVGEFIWKRDPPRGAVTDEGSVSGYESDSDELTDQDDPAKMPSRPERQPPNQHQSSNKAMSPVSAGAKPSPKEAPQYHIQGLPSFTSPFQRDRDNQEKLLGAESPGGTPQRSQAEGYDSDPVSTAARARRAAGKSPRLDRLAPPKLDIRSATPDGRRSSYDFGTALDLSRTRSASELYNSAISGRPNERSAGNKRGLTAQRRSTNDMSRNFSHEGRSSSRPPQNIRIHDFFRTRALLLASTIKATNIATYCDEFPKPQSSFLFSAFQTTGATGSEVNRHLPARRKEEHAIAARHLIAHLNKQSGEFNDHLSNFTETTTVNLHREIQILEDKTESSLFPRLQALSDQAGQLAQKLTTTSTLAVKGVNDDVAEAFRMKRRGPYRFGRLLGYKLMEWGVVGLLWLIWFVVTVIRIVLGTARAIWAVIAWLFWLR</sequence>
<protein>
    <submittedName>
        <fullName evidence="3">Uncharacterized protein</fullName>
    </submittedName>
</protein>
<dbReference type="PANTHER" id="PTHR38426:SF1">
    <property type="entry name" value="MAINTENANCE OF TELOMERE CAPPING PROTEIN 4"/>
    <property type="match status" value="1"/>
</dbReference>
<feature type="compositionally biased region" description="Acidic residues" evidence="1">
    <location>
        <begin position="886"/>
        <end position="895"/>
    </location>
</feature>
<feature type="compositionally biased region" description="Basic and acidic residues" evidence="1">
    <location>
        <begin position="995"/>
        <end position="1018"/>
    </location>
</feature>
<gene>
    <name evidence="3" type="ORF">OHC33_009729</name>
</gene>
<organism evidence="3 4">
    <name type="scientific">Knufia fluminis</name>
    <dbReference type="NCBI Taxonomy" id="191047"/>
    <lineage>
        <taxon>Eukaryota</taxon>
        <taxon>Fungi</taxon>
        <taxon>Dikarya</taxon>
        <taxon>Ascomycota</taxon>
        <taxon>Pezizomycotina</taxon>
        <taxon>Eurotiomycetes</taxon>
        <taxon>Chaetothyriomycetidae</taxon>
        <taxon>Chaetothyriales</taxon>
        <taxon>Trichomeriaceae</taxon>
        <taxon>Knufia</taxon>
    </lineage>
</organism>
<feature type="compositionally biased region" description="Basic and acidic residues" evidence="1">
    <location>
        <begin position="687"/>
        <end position="697"/>
    </location>
</feature>
<feature type="region of interest" description="Disordered" evidence="1">
    <location>
        <begin position="217"/>
        <end position="312"/>
    </location>
</feature>
<feature type="compositionally biased region" description="Basic and acidic residues" evidence="1">
    <location>
        <begin position="896"/>
        <end position="906"/>
    </location>
</feature>
<feature type="region of interest" description="Disordered" evidence="1">
    <location>
        <begin position="342"/>
        <end position="363"/>
    </location>
</feature>
<feature type="region of interest" description="Disordered" evidence="1">
    <location>
        <begin position="507"/>
        <end position="742"/>
    </location>
</feature>
<feature type="compositionally biased region" description="Acidic residues" evidence="1">
    <location>
        <begin position="295"/>
        <end position="307"/>
    </location>
</feature>
<feature type="region of interest" description="Disordered" evidence="1">
    <location>
        <begin position="1"/>
        <end position="203"/>
    </location>
</feature>
<feature type="compositionally biased region" description="Low complexity" evidence="1">
    <location>
        <begin position="26"/>
        <end position="41"/>
    </location>
</feature>
<dbReference type="EMBL" id="JAKLMC020000038">
    <property type="protein sequence ID" value="KAK5949188.1"/>
    <property type="molecule type" value="Genomic_DNA"/>
</dbReference>
<feature type="compositionally biased region" description="Basic and acidic residues" evidence="1">
    <location>
        <begin position="606"/>
        <end position="616"/>
    </location>
</feature>
<proteinExistence type="predicted"/>
<feature type="transmembrane region" description="Helical" evidence="2">
    <location>
        <begin position="1245"/>
        <end position="1265"/>
    </location>
</feature>
<reference evidence="3 4" key="1">
    <citation type="submission" date="2022-12" db="EMBL/GenBank/DDBJ databases">
        <title>Genomic features and morphological characterization of a novel Knufia sp. strain isolated from spacecraft assembly facility.</title>
        <authorList>
            <person name="Teixeira M."/>
            <person name="Chander A.M."/>
            <person name="Stajich J.E."/>
            <person name="Venkateswaran K."/>
        </authorList>
    </citation>
    <scope>NUCLEOTIDE SEQUENCE [LARGE SCALE GENOMIC DNA]</scope>
    <source>
        <strain evidence="3 4">FJI-L2-BK-P2</strain>
    </source>
</reference>
<dbReference type="InterPro" id="IPR038769">
    <property type="entry name" value="MTC4"/>
</dbReference>
<feature type="compositionally biased region" description="Low complexity" evidence="1">
    <location>
        <begin position="576"/>
        <end position="589"/>
    </location>
</feature>
<keyword evidence="4" id="KW-1185">Reference proteome</keyword>
<feature type="compositionally biased region" description="Basic and acidic residues" evidence="1">
    <location>
        <begin position="637"/>
        <end position="651"/>
    </location>
</feature>
<name>A0AAN8E9L3_9EURO</name>
<feature type="compositionally biased region" description="Basic and acidic residues" evidence="1">
    <location>
        <begin position="135"/>
        <end position="146"/>
    </location>
</feature>
<keyword evidence="2" id="KW-0472">Membrane</keyword>
<accession>A0AAN8E9L3</accession>
<keyword evidence="2" id="KW-0812">Transmembrane</keyword>
<feature type="compositionally biased region" description="Low complexity" evidence="1">
    <location>
        <begin position="181"/>
        <end position="192"/>
    </location>
</feature>
<feature type="compositionally biased region" description="Polar residues" evidence="1">
    <location>
        <begin position="908"/>
        <end position="918"/>
    </location>
</feature>
<feature type="compositionally biased region" description="Basic residues" evidence="1">
    <location>
        <begin position="550"/>
        <end position="569"/>
    </location>
</feature>
<feature type="region of interest" description="Disordered" evidence="1">
    <location>
        <begin position="754"/>
        <end position="843"/>
    </location>
</feature>
<dbReference type="PANTHER" id="PTHR38426">
    <property type="entry name" value="MAINTENANCE OF TELOMERE CAPPING PROTEIN 4"/>
    <property type="match status" value="1"/>
</dbReference>
<evidence type="ECO:0000313" key="4">
    <source>
        <dbReference type="Proteomes" id="UP001316803"/>
    </source>
</evidence>
<comment type="caution">
    <text evidence="3">The sequence shown here is derived from an EMBL/GenBank/DDBJ whole genome shotgun (WGS) entry which is preliminary data.</text>
</comment>